<comment type="caution">
    <text evidence="2">The sequence shown here is derived from an EMBL/GenBank/DDBJ whole genome shotgun (WGS) entry which is preliminary data.</text>
</comment>
<proteinExistence type="predicted"/>
<dbReference type="InterPro" id="IPR004942">
    <property type="entry name" value="Roadblock/LAMTOR2_dom"/>
</dbReference>
<dbReference type="EMBL" id="LNQE01001219">
    <property type="protein sequence ID" value="KUG20150.1"/>
    <property type="molecule type" value="Genomic_DNA"/>
</dbReference>
<dbReference type="GO" id="GO:0005085">
    <property type="term" value="F:guanyl-nucleotide exchange factor activity"/>
    <property type="evidence" value="ECO:0007669"/>
    <property type="project" value="InterPro"/>
</dbReference>
<accession>A0A0W8FGX2</accession>
<dbReference type="Gene3D" id="3.30.450.30">
    <property type="entry name" value="Dynein light chain 2a, cytoplasmic"/>
    <property type="match status" value="1"/>
</dbReference>
<feature type="domain" description="Roadblock/LAMTOR2" evidence="1">
    <location>
        <begin position="5"/>
        <end position="94"/>
    </location>
</feature>
<dbReference type="PANTHER" id="PTHR13323">
    <property type="entry name" value="LATE ENDOSOMAL/LYSOSOMAL MP1 INTERACTING PROTEIN"/>
    <property type="match status" value="1"/>
</dbReference>
<dbReference type="AlphaFoldDB" id="A0A0W8FGX2"/>
<dbReference type="SUPFAM" id="SSF103196">
    <property type="entry name" value="Roadblock/LC7 domain"/>
    <property type="match status" value="1"/>
</dbReference>
<name>A0A0W8FGX2_9ZZZZ</name>
<evidence type="ECO:0000313" key="2">
    <source>
        <dbReference type="EMBL" id="KUG20150.1"/>
    </source>
</evidence>
<sequence>MNEMLKQILGEFLKLDGVTAAVVAGRDGFVIESVVAGDIDIEALGAMASTGMGTSEAMSVELGKGEMHQMLVELENGPILLSPLSEDELIAIVADAKVNVGRIRYELKKNRERIMAAL</sequence>
<organism evidence="2">
    <name type="scientific">hydrocarbon metagenome</name>
    <dbReference type="NCBI Taxonomy" id="938273"/>
    <lineage>
        <taxon>unclassified sequences</taxon>
        <taxon>metagenomes</taxon>
        <taxon>ecological metagenomes</taxon>
    </lineage>
</organism>
<gene>
    <name evidence="2" type="ORF">ASZ90_010101</name>
</gene>
<dbReference type="SMART" id="SM00960">
    <property type="entry name" value="Robl_LC7"/>
    <property type="match status" value="1"/>
</dbReference>
<protein>
    <recommendedName>
        <fullName evidence="1">Roadblock/LAMTOR2 domain-containing protein</fullName>
    </recommendedName>
</protein>
<dbReference type="GO" id="GO:0032008">
    <property type="term" value="P:positive regulation of TOR signaling"/>
    <property type="evidence" value="ECO:0007669"/>
    <property type="project" value="InterPro"/>
</dbReference>
<dbReference type="InterPro" id="IPR037587">
    <property type="entry name" value="LAMTOR2-like"/>
</dbReference>
<dbReference type="GO" id="GO:0060090">
    <property type="term" value="F:molecular adaptor activity"/>
    <property type="evidence" value="ECO:0007669"/>
    <property type="project" value="InterPro"/>
</dbReference>
<evidence type="ECO:0000259" key="1">
    <source>
        <dbReference type="SMART" id="SM00960"/>
    </source>
</evidence>
<reference evidence="2" key="1">
    <citation type="journal article" date="2015" name="Proc. Natl. Acad. Sci. U.S.A.">
        <title>Networks of energetic and metabolic interactions define dynamics in microbial communities.</title>
        <authorList>
            <person name="Embree M."/>
            <person name="Liu J.K."/>
            <person name="Al-Bassam M.M."/>
            <person name="Zengler K."/>
        </authorList>
    </citation>
    <scope>NUCLEOTIDE SEQUENCE</scope>
</reference>
<dbReference type="Pfam" id="PF03259">
    <property type="entry name" value="Robl_LC7"/>
    <property type="match status" value="1"/>
</dbReference>